<reference evidence="1" key="1">
    <citation type="journal article" date="2023" name="Insect Mol. Biol.">
        <title>Genome sequencing provides insights into the evolution of gene families encoding plant cell wall-degrading enzymes in longhorned beetles.</title>
        <authorList>
            <person name="Shin N.R."/>
            <person name="Okamura Y."/>
            <person name="Kirsch R."/>
            <person name="Pauchet Y."/>
        </authorList>
    </citation>
    <scope>NUCLEOTIDE SEQUENCE</scope>
    <source>
        <strain evidence="1">RBIC_L_NR</strain>
    </source>
</reference>
<organism evidence="1 2">
    <name type="scientific">Rhamnusium bicolor</name>
    <dbReference type="NCBI Taxonomy" id="1586634"/>
    <lineage>
        <taxon>Eukaryota</taxon>
        <taxon>Metazoa</taxon>
        <taxon>Ecdysozoa</taxon>
        <taxon>Arthropoda</taxon>
        <taxon>Hexapoda</taxon>
        <taxon>Insecta</taxon>
        <taxon>Pterygota</taxon>
        <taxon>Neoptera</taxon>
        <taxon>Endopterygota</taxon>
        <taxon>Coleoptera</taxon>
        <taxon>Polyphaga</taxon>
        <taxon>Cucujiformia</taxon>
        <taxon>Chrysomeloidea</taxon>
        <taxon>Cerambycidae</taxon>
        <taxon>Lepturinae</taxon>
        <taxon>Rhagiini</taxon>
        <taxon>Rhamnusium</taxon>
    </lineage>
</organism>
<keyword evidence="2" id="KW-1185">Reference proteome</keyword>
<evidence type="ECO:0000313" key="2">
    <source>
        <dbReference type="Proteomes" id="UP001162156"/>
    </source>
</evidence>
<dbReference type="PANTHER" id="PTHR37162:SF1">
    <property type="entry name" value="BED-TYPE DOMAIN-CONTAINING PROTEIN"/>
    <property type="match status" value="1"/>
</dbReference>
<dbReference type="EMBL" id="JANEYF010003862">
    <property type="protein sequence ID" value="KAJ8933433.1"/>
    <property type="molecule type" value="Genomic_DNA"/>
</dbReference>
<comment type="caution">
    <text evidence="1">The sequence shown here is derived from an EMBL/GenBank/DDBJ whole genome shotgun (WGS) entry which is preliminary data.</text>
</comment>
<dbReference type="AlphaFoldDB" id="A0AAV8X4T8"/>
<dbReference type="PANTHER" id="PTHR37162">
    <property type="entry name" value="HAT FAMILY DIMERISATION DOMAINCONTAINING PROTEIN-RELATED"/>
    <property type="match status" value="1"/>
</dbReference>
<protein>
    <recommendedName>
        <fullName evidence="3">HAT C-terminal dimerisation domain-containing protein</fullName>
    </recommendedName>
</protein>
<evidence type="ECO:0008006" key="3">
    <source>
        <dbReference type="Google" id="ProtNLM"/>
    </source>
</evidence>
<evidence type="ECO:0000313" key="1">
    <source>
        <dbReference type="EMBL" id="KAJ8933433.1"/>
    </source>
</evidence>
<gene>
    <name evidence="1" type="ORF">NQ314_013989</name>
</gene>
<sequence length="322" mass="37150">MVYSPMRNSVRRAELKLCGFITTNNLPFSLMDTLTPLCADIFRDSKIAKIMALQRTKSTAVVKNGLAENFRKSLFDILSEPACFFSIIMNETTDIGSVKQCAFTVIYYCANTCNTMFGEQHSVVSLLKEEHPDLVCIKCSCHLIHLAASKACLKLPRFFEDLLCDLGSNFSRSHEVCSEIKTRFKFEDTIFDIIDILNPQVAQSFKIKSLSHIINRYKILSEFVSAQDLDKEWRDHAYLNHHEYQLDPSKEAAEYWKQVFTLKNAAGILKNLEYVIKFLLVLPFANASMERIFSTLKKHKNRTSKQVINRNYSKHFSCETWY</sequence>
<dbReference type="Proteomes" id="UP001162156">
    <property type="component" value="Unassembled WGS sequence"/>
</dbReference>
<accession>A0AAV8X4T8</accession>
<name>A0AAV8X4T8_9CUCU</name>
<proteinExistence type="predicted"/>